<dbReference type="Proteomes" id="UP001054889">
    <property type="component" value="Unassembled WGS sequence"/>
</dbReference>
<dbReference type="PANTHER" id="PTHR33065">
    <property type="entry name" value="OS07G0486400 PROTEIN"/>
    <property type="match status" value="1"/>
</dbReference>
<feature type="region of interest" description="Disordered" evidence="1">
    <location>
        <begin position="107"/>
        <end position="158"/>
    </location>
</feature>
<dbReference type="PANTHER" id="PTHR33065:SF177">
    <property type="entry name" value="OS08G0141000 PROTEIN"/>
    <property type="match status" value="1"/>
</dbReference>
<comment type="caution">
    <text evidence="3">The sequence shown here is derived from an EMBL/GenBank/DDBJ whole genome shotgun (WGS) entry which is preliminary data.</text>
</comment>
<dbReference type="AlphaFoldDB" id="A0AAV5DAH7"/>
<evidence type="ECO:0000313" key="3">
    <source>
        <dbReference type="EMBL" id="GJN07428.1"/>
    </source>
</evidence>
<accession>A0AAV5DAH7</accession>
<organism evidence="3 4">
    <name type="scientific">Eleusine coracana subsp. coracana</name>
    <dbReference type="NCBI Taxonomy" id="191504"/>
    <lineage>
        <taxon>Eukaryota</taxon>
        <taxon>Viridiplantae</taxon>
        <taxon>Streptophyta</taxon>
        <taxon>Embryophyta</taxon>
        <taxon>Tracheophyta</taxon>
        <taxon>Spermatophyta</taxon>
        <taxon>Magnoliopsida</taxon>
        <taxon>Liliopsida</taxon>
        <taxon>Poales</taxon>
        <taxon>Poaceae</taxon>
        <taxon>PACMAD clade</taxon>
        <taxon>Chloridoideae</taxon>
        <taxon>Cynodonteae</taxon>
        <taxon>Eleusininae</taxon>
        <taxon>Eleusine</taxon>
    </lineage>
</organism>
<name>A0AAV5DAH7_ELECO</name>
<dbReference type="EMBL" id="BQKI01000014">
    <property type="protein sequence ID" value="GJN07428.1"/>
    <property type="molecule type" value="Genomic_DNA"/>
</dbReference>
<feature type="domain" description="DUF6598" evidence="2">
    <location>
        <begin position="11"/>
        <end position="67"/>
    </location>
</feature>
<dbReference type="InterPro" id="IPR046533">
    <property type="entry name" value="DUF6598"/>
</dbReference>
<gene>
    <name evidence="3" type="primary">ga25259</name>
    <name evidence="3" type="ORF">PR202_ga25259</name>
</gene>
<reference evidence="3" key="2">
    <citation type="submission" date="2021-12" db="EMBL/GenBank/DDBJ databases">
        <title>Resequencing data analysis of finger millet.</title>
        <authorList>
            <person name="Hatakeyama M."/>
            <person name="Aluri S."/>
            <person name="Balachadran M.T."/>
            <person name="Sivarajan S.R."/>
            <person name="Poveda L."/>
            <person name="Shimizu-Inatsugi R."/>
            <person name="Schlapbach R."/>
            <person name="Sreeman S.M."/>
            <person name="Shimizu K.K."/>
        </authorList>
    </citation>
    <scope>NUCLEOTIDE SEQUENCE</scope>
</reference>
<reference evidence="3" key="1">
    <citation type="journal article" date="2018" name="DNA Res.">
        <title>Multiple hybrid de novo genome assembly of finger millet, an orphan allotetraploid crop.</title>
        <authorList>
            <person name="Hatakeyama M."/>
            <person name="Aluri S."/>
            <person name="Balachadran M.T."/>
            <person name="Sivarajan S.R."/>
            <person name="Patrignani A."/>
            <person name="Gruter S."/>
            <person name="Poveda L."/>
            <person name="Shimizu-Inatsugi R."/>
            <person name="Baeten J."/>
            <person name="Francoijs K.J."/>
            <person name="Nataraja K.N."/>
            <person name="Reddy Y.A.N."/>
            <person name="Phadnis S."/>
            <person name="Ravikumar R.L."/>
            <person name="Schlapbach R."/>
            <person name="Sreeman S.M."/>
            <person name="Shimizu K.K."/>
        </authorList>
    </citation>
    <scope>NUCLEOTIDE SEQUENCE</scope>
</reference>
<keyword evidence="4" id="KW-1185">Reference proteome</keyword>
<sequence>MPWQARIRDAAQVFSVVVTGINEPDLGFRWPLEMYGFVAARDNVDYKRNIIFRRDRDNCQTLTAEVSAARFELEAGKSSCVMTDGQFGRQFRPSDVLSVNIVSEESNSDMSISSDDEGIKQLMEASIELSEENGDDQANDLLTQEPDLGMTFDSEDSV</sequence>
<feature type="compositionally biased region" description="Acidic residues" evidence="1">
    <location>
        <begin position="129"/>
        <end position="138"/>
    </location>
</feature>
<evidence type="ECO:0000259" key="2">
    <source>
        <dbReference type="Pfam" id="PF20241"/>
    </source>
</evidence>
<evidence type="ECO:0000313" key="4">
    <source>
        <dbReference type="Proteomes" id="UP001054889"/>
    </source>
</evidence>
<protein>
    <recommendedName>
        <fullName evidence="2">DUF6598 domain-containing protein</fullName>
    </recommendedName>
</protein>
<dbReference type="Pfam" id="PF20241">
    <property type="entry name" value="DUF6598"/>
    <property type="match status" value="1"/>
</dbReference>
<evidence type="ECO:0000256" key="1">
    <source>
        <dbReference type="SAM" id="MobiDB-lite"/>
    </source>
</evidence>
<proteinExistence type="predicted"/>